<dbReference type="PRINTS" id="PR00111">
    <property type="entry name" value="ABHYDROLASE"/>
</dbReference>
<dbReference type="GO" id="GO:0016020">
    <property type="term" value="C:membrane"/>
    <property type="evidence" value="ECO:0007669"/>
    <property type="project" value="TreeGrafter"/>
</dbReference>
<dbReference type="RefSeq" id="WP_122910376.1">
    <property type="nucleotide sequence ID" value="NZ_CBCSBE010000013.1"/>
</dbReference>
<evidence type="ECO:0000259" key="2">
    <source>
        <dbReference type="Pfam" id="PF00561"/>
    </source>
</evidence>
<dbReference type="InterPro" id="IPR050266">
    <property type="entry name" value="AB_hydrolase_sf"/>
</dbReference>
<proteinExistence type="predicted"/>
<evidence type="ECO:0000313" key="3">
    <source>
        <dbReference type="EMBL" id="RNB69905.1"/>
    </source>
</evidence>
<dbReference type="GO" id="GO:0016787">
    <property type="term" value="F:hydrolase activity"/>
    <property type="evidence" value="ECO:0007669"/>
    <property type="project" value="UniProtKB-KW"/>
</dbReference>
<organism evidence="3 4">
    <name type="scientific">Brevibacillus invocatus</name>
    <dbReference type="NCBI Taxonomy" id="173959"/>
    <lineage>
        <taxon>Bacteria</taxon>
        <taxon>Bacillati</taxon>
        <taxon>Bacillota</taxon>
        <taxon>Bacilli</taxon>
        <taxon>Bacillales</taxon>
        <taxon>Paenibacillaceae</taxon>
        <taxon>Brevibacillus</taxon>
    </lineage>
</organism>
<protein>
    <submittedName>
        <fullName evidence="3">Alpha/beta hydrolase</fullName>
    </submittedName>
</protein>
<sequence length="271" mass="29445">MPFTQVGSLSIHYQTAGEGVPLILLHGLGNNSQSWSRQYAGLQDSVQVIGWDTPGYGQSSDPDPEFRTFGELADLLKGFLDSLGLDKVYLLGHSMGSTTAMEFAAKYPHYLKGLILAASTRGGATNPETNEKKLKGRLNNIENLPPEELAELRTPAMFSPYAAPELIAEGKRIMSQVRLAGYRSVAYSLFHADQTPLLASIQVPTLLICGEDDGVTPVPESEIVHQGITGSTLKLIPRAGHLCYMEQPEQFNALVRSFVEEREAAAKKGEA</sequence>
<evidence type="ECO:0000313" key="4">
    <source>
        <dbReference type="Proteomes" id="UP000282028"/>
    </source>
</evidence>
<keyword evidence="1 3" id="KW-0378">Hydrolase</keyword>
<dbReference type="Gene3D" id="3.40.50.1820">
    <property type="entry name" value="alpha/beta hydrolase"/>
    <property type="match status" value="1"/>
</dbReference>
<comment type="caution">
    <text evidence="3">The sequence shown here is derived from an EMBL/GenBank/DDBJ whole genome shotgun (WGS) entry which is preliminary data.</text>
</comment>
<dbReference type="Pfam" id="PF00561">
    <property type="entry name" value="Abhydrolase_1"/>
    <property type="match status" value="1"/>
</dbReference>
<dbReference type="InterPro" id="IPR000073">
    <property type="entry name" value="AB_hydrolase_1"/>
</dbReference>
<accession>A0A3M8C4R7</accession>
<dbReference type="InterPro" id="IPR029058">
    <property type="entry name" value="AB_hydrolase_fold"/>
</dbReference>
<name>A0A3M8C4R7_9BACL</name>
<reference evidence="3 4" key="1">
    <citation type="submission" date="2018-10" db="EMBL/GenBank/DDBJ databases">
        <title>Phylogenomics of Brevibacillus.</title>
        <authorList>
            <person name="Dunlap C."/>
        </authorList>
    </citation>
    <scope>NUCLEOTIDE SEQUENCE [LARGE SCALE GENOMIC DNA]</scope>
    <source>
        <strain evidence="3 4">JCM 12215</strain>
    </source>
</reference>
<gene>
    <name evidence="3" type="ORF">EDM52_18195</name>
</gene>
<keyword evidence="4" id="KW-1185">Reference proteome</keyword>
<evidence type="ECO:0000256" key="1">
    <source>
        <dbReference type="ARBA" id="ARBA00022801"/>
    </source>
</evidence>
<dbReference type="Proteomes" id="UP000282028">
    <property type="component" value="Unassembled WGS sequence"/>
</dbReference>
<dbReference type="AlphaFoldDB" id="A0A3M8C4R7"/>
<dbReference type="EMBL" id="RHHR01000036">
    <property type="protein sequence ID" value="RNB69905.1"/>
    <property type="molecule type" value="Genomic_DNA"/>
</dbReference>
<dbReference type="PANTHER" id="PTHR43798">
    <property type="entry name" value="MONOACYLGLYCEROL LIPASE"/>
    <property type="match status" value="1"/>
</dbReference>
<feature type="domain" description="AB hydrolase-1" evidence="2">
    <location>
        <begin position="21"/>
        <end position="247"/>
    </location>
</feature>
<dbReference type="PANTHER" id="PTHR43798:SF31">
    <property type="entry name" value="AB HYDROLASE SUPERFAMILY PROTEIN YCLE"/>
    <property type="match status" value="1"/>
</dbReference>
<dbReference type="OrthoDB" id="9805423at2"/>
<dbReference type="SUPFAM" id="SSF53474">
    <property type="entry name" value="alpha/beta-Hydrolases"/>
    <property type="match status" value="1"/>
</dbReference>